<organism evidence="1 2">
    <name type="scientific">Arctium lappa</name>
    <name type="common">Greater burdock</name>
    <name type="synonym">Lappa major</name>
    <dbReference type="NCBI Taxonomy" id="4217"/>
    <lineage>
        <taxon>Eukaryota</taxon>
        <taxon>Viridiplantae</taxon>
        <taxon>Streptophyta</taxon>
        <taxon>Embryophyta</taxon>
        <taxon>Tracheophyta</taxon>
        <taxon>Spermatophyta</taxon>
        <taxon>Magnoliopsida</taxon>
        <taxon>eudicotyledons</taxon>
        <taxon>Gunneridae</taxon>
        <taxon>Pentapetalae</taxon>
        <taxon>asterids</taxon>
        <taxon>campanulids</taxon>
        <taxon>Asterales</taxon>
        <taxon>Asteraceae</taxon>
        <taxon>Carduoideae</taxon>
        <taxon>Cardueae</taxon>
        <taxon>Arctiinae</taxon>
        <taxon>Arctium</taxon>
    </lineage>
</organism>
<dbReference type="Proteomes" id="UP001055879">
    <property type="component" value="Linkage Group LG02"/>
</dbReference>
<gene>
    <name evidence="1" type="ORF">L6452_06363</name>
</gene>
<reference evidence="1 2" key="2">
    <citation type="journal article" date="2022" name="Mol. Ecol. Resour.">
        <title>The genomes of chicory, endive, great burdock and yacon provide insights into Asteraceae paleo-polyploidization history and plant inulin production.</title>
        <authorList>
            <person name="Fan W."/>
            <person name="Wang S."/>
            <person name="Wang H."/>
            <person name="Wang A."/>
            <person name="Jiang F."/>
            <person name="Liu H."/>
            <person name="Zhao H."/>
            <person name="Xu D."/>
            <person name="Zhang Y."/>
        </authorList>
    </citation>
    <scope>NUCLEOTIDE SEQUENCE [LARGE SCALE GENOMIC DNA]</scope>
    <source>
        <strain evidence="2">cv. Niubang</strain>
    </source>
</reference>
<protein>
    <submittedName>
        <fullName evidence="1">Uncharacterized protein</fullName>
    </submittedName>
</protein>
<keyword evidence="2" id="KW-1185">Reference proteome</keyword>
<evidence type="ECO:0000313" key="1">
    <source>
        <dbReference type="EMBL" id="KAI3758791.1"/>
    </source>
</evidence>
<comment type="caution">
    <text evidence="1">The sequence shown here is derived from an EMBL/GenBank/DDBJ whole genome shotgun (WGS) entry which is preliminary data.</text>
</comment>
<name>A0ACB9EJB4_ARCLA</name>
<sequence length="372" mass="43547">MEKLMFQKSLILKRIQLLQNELTLIDSEMEFERKFSKQKGIKAYYIVFNGPKAGIYTSWNVVETTVKGIFGVKHKKYKSYDEARVSANIYTVAEYKAPLELITGSKGLRPSFSTVLTREKDSKVILGTIPRKFQHTMQGILEDMEDYDLDATYTGFKYLYEKGKNTTELSFVEEHYYTTDKRNISYFNFYPNTHPEFVLEAYQFGLLRMIYPSDNLLELSKFPAEFRNAVKTYKKKCLKEEPIQTYKNVQIGVCKDKIYAPSQAKDILLEKKDLQEMVEQKLLVLINKVFDIRREDKLKVNLATHYCLMTSFSTSSISEVEYEKIREFQKRLVSPFVFGSHYPSLCKKIKLELEKKSINHICQRCDPTTKAK</sequence>
<proteinExistence type="predicted"/>
<dbReference type="EMBL" id="CM042048">
    <property type="protein sequence ID" value="KAI3758791.1"/>
    <property type="molecule type" value="Genomic_DNA"/>
</dbReference>
<reference evidence="2" key="1">
    <citation type="journal article" date="2022" name="Mol. Ecol. Resour.">
        <title>The genomes of chicory, endive, great burdock and yacon provide insights into Asteraceae palaeo-polyploidization history and plant inulin production.</title>
        <authorList>
            <person name="Fan W."/>
            <person name="Wang S."/>
            <person name="Wang H."/>
            <person name="Wang A."/>
            <person name="Jiang F."/>
            <person name="Liu H."/>
            <person name="Zhao H."/>
            <person name="Xu D."/>
            <person name="Zhang Y."/>
        </authorList>
    </citation>
    <scope>NUCLEOTIDE SEQUENCE [LARGE SCALE GENOMIC DNA]</scope>
    <source>
        <strain evidence="2">cv. Niubang</strain>
    </source>
</reference>
<accession>A0ACB9EJB4</accession>
<evidence type="ECO:0000313" key="2">
    <source>
        <dbReference type="Proteomes" id="UP001055879"/>
    </source>
</evidence>